<accession>A0A1A7PVF8</accession>
<dbReference type="Proteomes" id="UP000243168">
    <property type="component" value="Unassembled WGS sequence"/>
</dbReference>
<organism evidence="1 2">
    <name type="scientific">Gallibacterium genomosp. 3</name>
    <dbReference type="NCBI Taxonomy" id="505345"/>
    <lineage>
        <taxon>Bacteria</taxon>
        <taxon>Pseudomonadati</taxon>
        <taxon>Pseudomonadota</taxon>
        <taxon>Gammaproteobacteria</taxon>
        <taxon>Pasteurellales</taxon>
        <taxon>Pasteurellaceae</taxon>
        <taxon>Gallibacterium</taxon>
    </lineage>
</organism>
<reference evidence="1 2" key="1">
    <citation type="submission" date="2014-11" db="EMBL/GenBank/DDBJ databases">
        <title>Pan-genome of Gallibacterium spp.</title>
        <authorList>
            <person name="Kudirkiene E."/>
            <person name="Bojesen A.M."/>
        </authorList>
    </citation>
    <scope>NUCLEOTIDE SEQUENCE [LARGE SCALE GENOMIC DNA]</scope>
    <source>
        <strain evidence="1 2">F298</strain>
    </source>
</reference>
<proteinExistence type="predicted"/>
<dbReference type="RefSeq" id="WP_065235011.1">
    <property type="nucleotide sequence ID" value="NZ_JTJS01000098.1"/>
</dbReference>
<dbReference type="EMBL" id="JTJS01000098">
    <property type="protein sequence ID" value="OBX06563.1"/>
    <property type="molecule type" value="Genomic_DNA"/>
</dbReference>
<evidence type="ECO:0000313" key="1">
    <source>
        <dbReference type="EMBL" id="OBX06563.1"/>
    </source>
</evidence>
<gene>
    <name evidence="1" type="ORF">QV07_08355</name>
</gene>
<protein>
    <submittedName>
        <fullName evidence="1">Uncharacterized protein</fullName>
    </submittedName>
</protein>
<name>A0A1A7PVF8_9PAST</name>
<evidence type="ECO:0000313" key="2">
    <source>
        <dbReference type="Proteomes" id="UP000243168"/>
    </source>
</evidence>
<sequence>MVLGNNVTIRNDIQSSYVLGSRVDVTQSNSVYIGDGSVATILPTTVSDVAEDIFIYEGIKETFYPQNPITKEMETVTDTLFANTEYKTVKTKTTDTKFGADTAFETLPLSDLNELITAGELGQRGITINKKQGAVLDN</sequence>
<dbReference type="AlphaFoldDB" id="A0A1A7PVF8"/>
<comment type="caution">
    <text evidence="1">The sequence shown here is derived from an EMBL/GenBank/DDBJ whole genome shotgun (WGS) entry which is preliminary data.</text>
</comment>